<organism evidence="2 3">
    <name type="scientific">Chitinophaga eiseniae</name>
    <dbReference type="NCBI Taxonomy" id="634771"/>
    <lineage>
        <taxon>Bacteria</taxon>
        <taxon>Pseudomonadati</taxon>
        <taxon>Bacteroidota</taxon>
        <taxon>Chitinophagia</taxon>
        <taxon>Chitinophagales</taxon>
        <taxon>Chitinophagaceae</taxon>
        <taxon>Chitinophaga</taxon>
    </lineage>
</organism>
<dbReference type="EMBL" id="FUWZ01000001">
    <property type="protein sequence ID" value="SJZ68162.1"/>
    <property type="molecule type" value="Genomic_DNA"/>
</dbReference>
<dbReference type="GO" id="GO:0005737">
    <property type="term" value="C:cytoplasm"/>
    <property type="evidence" value="ECO:0007669"/>
    <property type="project" value="InterPro"/>
</dbReference>
<dbReference type="OrthoDB" id="675523at2"/>
<evidence type="ECO:0000259" key="1">
    <source>
        <dbReference type="Pfam" id="PF08845"/>
    </source>
</evidence>
<name>A0A1T4MMC9_9BACT</name>
<reference evidence="3" key="1">
    <citation type="submission" date="2017-02" db="EMBL/GenBank/DDBJ databases">
        <authorList>
            <person name="Varghese N."/>
            <person name="Submissions S."/>
        </authorList>
    </citation>
    <scope>NUCLEOTIDE SEQUENCE [LARGE SCALE GENOMIC DNA]</scope>
    <source>
        <strain evidence="3">DSM 22224</strain>
    </source>
</reference>
<feature type="domain" description="Toxin SymE-like" evidence="1">
    <location>
        <begin position="18"/>
        <end position="55"/>
    </location>
</feature>
<dbReference type="GO" id="GO:0016788">
    <property type="term" value="F:hydrolase activity, acting on ester bonds"/>
    <property type="evidence" value="ECO:0007669"/>
    <property type="project" value="InterPro"/>
</dbReference>
<accession>A0A1T4MMC9</accession>
<dbReference type="AlphaFoldDB" id="A0A1T4MMC9"/>
<keyword evidence="3" id="KW-1185">Reference proteome</keyword>
<dbReference type="Proteomes" id="UP000190367">
    <property type="component" value="Unassembled WGS sequence"/>
</dbReference>
<dbReference type="InterPro" id="IPR014944">
    <property type="entry name" value="Toxin_SymE-like"/>
</dbReference>
<dbReference type="GO" id="GO:0016070">
    <property type="term" value="P:RNA metabolic process"/>
    <property type="evidence" value="ECO:0007669"/>
    <property type="project" value="InterPro"/>
</dbReference>
<dbReference type="GO" id="GO:0003723">
    <property type="term" value="F:RNA binding"/>
    <property type="evidence" value="ECO:0007669"/>
    <property type="project" value="InterPro"/>
</dbReference>
<dbReference type="Pfam" id="PF08845">
    <property type="entry name" value="SymE_toxin"/>
    <property type="match status" value="1"/>
</dbReference>
<dbReference type="STRING" id="634771.SAMN04488128_1011176"/>
<evidence type="ECO:0000313" key="3">
    <source>
        <dbReference type="Proteomes" id="UP000190367"/>
    </source>
</evidence>
<protein>
    <submittedName>
        <fullName evidence="2">Toxin SymE, type I toxin-antitoxin system</fullName>
    </submittedName>
</protein>
<evidence type="ECO:0000313" key="2">
    <source>
        <dbReference type="EMBL" id="SJZ68162.1"/>
    </source>
</evidence>
<sequence>MSTHNIRKAKLHYKSVPRIDSYITVPWINLSGHWLAKAGFRIGDNITIIIKRNSLQIKKSKGNTQTFFNKT</sequence>
<gene>
    <name evidence="2" type="ORF">SAMN04488128_1011176</name>
</gene>
<proteinExistence type="predicted"/>